<dbReference type="InterPro" id="IPR022892">
    <property type="entry name" value="RNaseHI"/>
</dbReference>
<keyword evidence="9 11" id="KW-0378">Hydrolase</keyword>
<reference evidence="13 14" key="1">
    <citation type="submission" date="2014-06" db="EMBL/GenBank/DDBJ databases">
        <title>The draft genome sequence of Idiomarina salinarum ISL-52.</title>
        <authorList>
            <person name="Du J."/>
            <person name="Shao Z."/>
        </authorList>
    </citation>
    <scope>NUCLEOTIDE SEQUENCE [LARGE SCALE GENOMIC DNA]</scope>
    <source>
        <strain evidence="13 14">ISL-52</strain>
    </source>
</reference>
<dbReference type="PANTHER" id="PTHR10642:SF26">
    <property type="entry name" value="RIBONUCLEASE H1"/>
    <property type="match status" value="1"/>
</dbReference>
<feature type="binding site" evidence="11">
    <location>
        <position position="11"/>
    </location>
    <ligand>
        <name>Mg(2+)</name>
        <dbReference type="ChEBI" id="CHEBI:18420"/>
        <label>1</label>
    </ligand>
</feature>
<dbReference type="GO" id="GO:0003676">
    <property type="term" value="F:nucleic acid binding"/>
    <property type="evidence" value="ECO:0007669"/>
    <property type="project" value="InterPro"/>
</dbReference>
<feature type="domain" description="RNase H type-1" evidence="12">
    <location>
        <begin position="2"/>
        <end position="143"/>
    </location>
</feature>
<dbReference type="SUPFAM" id="SSF53098">
    <property type="entry name" value="Ribonuclease H-like"/>
    <property type="match status" value="1"/>
</dbReference>
<evidence type="ECO:0000259" key="12">
    <source>
        <dbReference type="PROSITE" id="PS50879"/>
    </source>
</evidence>
<dbReference type="GO" id="GO:0004523">
    <property type="term" value="F:RNA-DNA hybrid ribonuclease activity"/>
    <property type="evidence" value="ECO:0007669"/>
    <property type="project" value="UniProtKB-UniRule"/>
</dbReference>
<dbReference type="FunFam" id="3.30.420.10:FF:000008">
    <property type="entry name" value="Ribonuclease H"/>
    <property type="match status" value="1"/>
</dbReference>
<evidence type="ECO:0000256" key="7">
    <source>
        <dbReference type="ARBA" id="ARBA00022723"/>
    </source>
</evidence>
<sequence>MQQKTVHIYTDGSCLGNPGPGGYGIVIEYGDHRKELSQGYQLTTNNRMEMLAAVKALEALKRPCKVILTSDSDYMRQGIKTWIHTWKRNGWRTSARKPVKNADLWMALDEARQRHDVTWEWVKGHAGHPQNERCDELARDAATSDNLLPDEGYTSS</sequence>
<dbReference type="InterPro" id="IPR036397">
    <property type="entry name" value="RNaseH_sf"/>
</dbReference>
<feature type="binding site" evidence="11">
    <location>
        <position position="11"/>
    </location>
    <ligand>
        <name>Mg(2+)</name>
        <dbReference type="ChEBI" id="CHEBI:18420"/>
        <label>2</label>
    </ligand>
</feature>
<organism evidence="13 14">
    <name type="scientific">Pseudidiomarina salinarum</name>
    <dbReference type="NCBI Taxonomy" id="435908"/>
    <lineage>
        <taxon>Bacteria</taxon>
        <taxon>Pseudomonadati</taxon>
        <taxon>Pseudomonadota</taxon>
        <taxon>Gammaproteobacteria</taxon>
        <taxon>Alteromonadales</taxon>
        <taxon>Idiomarinaceae</taxon>
        <taxon>Pseudidiomarina</taxon>
    </lineage>
</organism>
<dbReference type="PANTHER" id="PTHR10642">
    <property type="entry name" value="RIBONUCLEASE H1"/>
    <property type="match status" value="1"/>
</dbReference>
<keyword evidence="8 11" id="KW-0255">Endonuclease</keyword>
<evidence type="ECO:0000256" key="4">
    <source>
        <dbReference type="ARBA" id="ARBA00011245"/>
    </source>
</evidence>
<dbReference type="STRING" id="435908.IDSA_11310"/>
<name>A0A094IT61_9GAMM</name>
<keyword evidence="10 11" id="KW-0460">Magnesium</keyword>
<evidence type="ECO:0000256" key="8">
    <source>
        <dbReference type="ARBA" id="ARBA00022759"/>
    </source>
</evidence>
<comment type="function">
    <text evidence="11">Endonuclease that specifically degrades the RNA of RNA-DNA hybrids.</text>
</comment>
<keyword evidence="5 11" id="KW-0963">Cytoplasm</keyword>
<evidence type="ECO:0000256" key="3">
    <source>
        <dbReference type="ARBA" id="ARBA00005300"/>
    </source>
</evidence>
<evidence type="ECO:0000313" key="13">
    <source>
        <dbReference type="EMBL" id="KFZ30327.1"/>
    </source>
</evidence>
<feature type="binding site" evidence="11">
    <location>
        <position position="49"/>
    </location>
    <ligand>
        <name>Mg(2+)</name>
        <dbReference type="ChEBI" id="CHEBI:18420"/>
        <label>1</label>
    </ligand>
</feature>
<dbReference type="eggNOG" id="COG0328">
    <property type="taxonomic scope" value="Bacteria"/>
</dbReference>
<protein>
    <recommendedName>
        <fullName evidence="11">Ribonuclease H</fullName>
        <shortName evidence="11">RNase H</shortName>
        <ecNumber evidence="11">3.1.26.4</ecNumber>
    </recommendedName>
</protein>
<dbReference type="PROSITE" id="PS50879">
    <property type="entry name" value="RNASE_H_1"/>
    <property type="match status" value="1"/>
</dbReference>
<comment type="cofactor">
    <cofactor evidence="11">
        <name>Mg(2+)</name>
        <dbReference type="ChEBI" id="CHEBI:18420"/>
    </cofactor>
    <text evidence="11">Binds 1 Mg(2+) ion per subunit. May bind a second metal ion at a regulatory site, or after substrate binding.</text>
</comment>
<dbReference type="GO" id="GO:0000287">
    <property type="term" value="F:magnesium ion binding"/>
    <property type="evidence" value="ECO:0007669"/>
    <property type="project" value="UniProtKB-UniRule"/>
</dbReference>
<proteinExistence type="inferred from homology"/>
<dbReference type="EC" id="3.1.26.4" evidence="11"/>
<comment type="subunit">
    <text evidence="4 11">Monomer.</text>
</comment>
<evidence type="ECO:0000256" key="10">
    <source>
        <dbReference type="ARBA" id="ARBA00022842"/>
    </source>
</evidence>
<keyword evidence="6 11" id="KW-0540">Nuclease</keyword>
<comment type="catalytic activity">
    <reaction evidence="1 11">
        <text>Endonucleolytic cleavage to 5'-phosphomonoester.</text>
        <dbReference type="EC" id="3.1.26.4"/>
    </reaction>
</comment>
<evidence type="ECO:0000256" key="1">
    <source>
        <dbReference type="ARBA" id="ARBA00000077"/>
    </source>
</evidence>
<accession>A0A094IT61</accession>
<comment type="caution">
    <text evidence="13">The sequence shown here is derived from an EMBL/GenBank/DDBJ whole genome shotgun (WGS) entry which is preliminary data.</text>
</comment>
<keyword evidence="14" id="KW-1185">Reference proteome</keyword>
<dbReference type="InterPro" id="IPR012337">
    <property type="entry name" value="RNaseH-like_sf"/>
</dbReference>
<dbReference type="CDD" id="cd09278">
    <property type="entry name" value="RNase_HI_prokaryote_like"/>
    <property type="match status" value="1"/>
</dbReference>
<dbReference type="Pfam" id="PF00075">
    <property type="entry name" value="RNase_H"/>
    <property type="match status" value="1"/>
</dbReference>
<dbReference type="InterPro" id="IPR002156">
    <property type="entry name" value="RNaseH_domain"/>
</dbReference>
<dbReference type="GO" id="GO:0043137">
    <property type="term" value="P:DNA replication, removal of RNA primer"/>
    <property type="evidence" value="ECO:0007669"/>
    <property type="project" value="TreeGrafter"/>
</dbReference>
<dbReference type="GO" id="GO:0005737">
    <property type="term" value="C:cytoplasm"/>
    <property type="evidence" value="ECO:0007669"/>
    <property type="project" value="UniProtKB-SubCell"/>
</dbReference>
<evidence type="ECO:0000256" key="5">
    <source>
        <dbReference type="ARBA" id="ARBA00022490"/>
    </source>
</evidence>
<dbReference type="NCBIfam" id="NF001236">
    <property type="entry name" value="PRK00203.1"/>
    <property type="match status" value="1"/>
</dbReference>
<dbReference type="Proteomes" id="UP000054363">
    <property type="component" value="Unassembled WGS sequence"/>
</dbReference>
<dbReference type="HAMAP" id="MF_00042">
    <property type="entry name" value="RNase_H"/>
    <property type="match status" value="1"/>
</dbReference>
<feature type="binding site" evidence="11">
    <location>
        <position position="71"/>
    </location>
    <ligand>
        <name>Mg(2+)</name>
        <dbReference type="ChEBI" id="CHEBI:18420"/>
        <label>1</label>
    </ligand>
</feature>
<comment type="subcellular location">
    <subcellularLocation>
        <location evidence="2 11">Cytoplasm</location>
    </subcellularLocation>
</comment>
<gene>
    <name evidence="11" type="primary">rnhA</name>
    <name evidence="13" type="ORF">IDSA_11310</name>
</gene>
<dbReference type="AlphaFoldDB" id="A0A094IT61"/>
<evidence type="ECO:0000256" key="9">
    <source>
        <dbReference type="ARBA" id="ARBA00022801"/>
    </source>
</evidence>
<evidence type="ECO:0000256" key="11">
    <source>
        <dbReference type="HAMAP-Rule" id="MF_00042"/>
    </source>
</evidence>
<keyword evidence="7 11" id="KW-0479">Metal-binding</keyword>
<dbReference type="EMBL" id="JPER01000006">
    <property type="protein sequence ID" value="KFZ30327.1"/>
    <property type="molecule type" value="Genomic_DNA"/>
</dbReference>
<dbReference type="Gene3D" id="3.30.420.10">
    <property type="entry name" value="Ribonuclease H-like superfamily/Ribonuclease H"/>
    <property type="match status" value="1"/>
</dbReference>
<comment type="similarity">
    <text evidence="3 11">Belongs to the RNase H family.</text>
</comment>
<dbReference type="InterPro" id="IPR050092">
    <property type="entry name" value="RNase_H"/>
</dbReference>
<evidence type="ECO:0000313" key="14">
    <source>
        <dbReference type="Proteomes" id="UP000054363"/>
    </source>
</evidence>
<evidence type="ECO:0000256" key="6">
    <source>
        <dbReference type="ARBA" id="ARBA00022722"/>
    </source>
</evidence>
<feature type="binding site" evidence="11">
    <location>
        <position position="135"/>
    </location>
    <ligand>
        <name>Mg(2+)</name>
        <dbReference type="ChEBI" id="CHEBI:18420"/>
        <label>2</label>
    </ligand>
</feature>
<evidence type="ECO:0000256" key="2">
    <source>
        <dbReference type="ARBA" id="ARBA00004496"/>
    </source>
</evidence>